<dbReference type="Proteomes" id="UP000187134">
    <property type="component" value="Unassembled WGS sequence"/>
</dbReference>
<evidence type="ECO:0008006" key="3">
    <source>
        <dbReference type="Google" id="ProtNLM"/>
    </source>
</evidence>
<gene>
    <name evidence="1" type="ORF">BK131_05750</name>
</gene>
<dbReference type="RefSeq" id="WP_076330747.1">
    <property type="nucleotide sequence ID" value="NZ_MRTJ01000001.1"/>
</dbReference>
<accession>A0A1R1C605</accession>
<sequence length="103" mass="12249">MNVNTKDFRKLIRVYFAPKLHEVGFMGTDHHFVKTTDNHFIYTLVIQADKSGGSCVMEMGVHLDFLPNSIGEFKSSNEMTTYDCEFRKRLNKNPNWFQFHWRR</sequence>
<reference evidence="1 2" key="1">
    <citation type="submission" date="2016-11" db="EMBL/GenBank/DDBJ databases">
        <title>Paenibacillus species isolates.</title>
        <authorList>
            <person name="Beno S.M."/>
        </authorList>
    </citation>
    <scope>NUCLEOTIDE SEQUENCE [LARGE SCALE GENOMIC DNA]</scope>
    <source>
        <strain evidence="1 2">FSL H8-0246</strain>
    </source>
</reference>
<name>A0A1R1C605_PAEAM</name>
<dbReference type="EMBL" id="MRTJ01000001">
    <property type="protein sequence ID" value="OMF17467.1"/>
    <property type="molecule type" value="Genomic_DNA"/>
</dbReference>
<comment type="caution">
    <text evidence="1">The sequence shown here is derived from an EMBL/GenBank/DDBJ whole genome shotgun (WGS) entry which is preliminary data.</text>
</comment>
<organism evidence="1 2">
    <name type="scientific">Paenibacillus amylolyticus</name>
    <dbReference type="NCBI Taxonomy" id="1451"/>
    <lineage>
        <taxon>Bacteria</taxon>
        <taxon>Bacillati</taxon>
        <taxon>Bacillota</taxon>
        <taxon>Bacilli</taxon>
        <taxon>Bacillales</taxon>
        <taxon>Paenibacillaceae</taxon>
        <taxon>Paenibacillus</taxon>
    </lineage>
</organism>
<dbReference type="AlphaFoldDB" id="A0A1R1C605"/>
<protein>
    <recommendedName>
        <fullName evidence="3">DUF4304 domain-containing protein</fullName>
    </recommendedName>
</protein>
<proteinExistence type="predicted"/>
<dbReference type="OrthoDB" id="2612263at2"/>
<dbReference type="Pfam" id="PF14137">
    <property type="entry name" value="DUF4304"/>
    <property type="match status" value="1"/>
</dbReference>
<dbReference type="InterPro" id="IPR025412">
    <property type="entry name" value="DUF4304"/>
</dbReference>
<evidence type="ECO:0000313" key="1">
    <source>
        <dbReference type="EMBL" id="OMF17467.1"/>
    </source>
</evidence>
<evidence type="ECO:0000313" key="2">
    <source>
        <dbReference type="Proteomes" id="UP000187134"/>
    </source>
</evidence>